<dbReference type="EMBL" id="BMJO01000015">
    <property type="protein sequence ID" value="GGE71359.1"/>
    <property type="molecule type" value="Genomic_DNA"/>
</dbReference>
<evidence type="ECO:0000313" key="3">
    <source>
        <dbReference type="Proteomes" id="UP000295684"/>
    </source>
</evidence>
<evidence type="ECO:0000313" key="1">
    <source>
        <dbReference type="EMBL" id="GGE71359.1"/>
    </source>
</evidence>
<gene>
    <name evidence="2" type="ORF">EV200_1162</name>
    <name evidence="1" type="ORF">GCM10011413_42660</name>
</gene>
<name>A0A4R2H097_9SPHI</name>
<dbReference type="OrthoDB" id="762219at2"/>
<evidence type="ECO:0000313" key="2">
    <source>
        <dbReference type="EMBL" id="TCO17539.1"/>
    </source>
</evidence>
<proteinExistence type="predicted"/>
<reference evidence="1" key="4">
    <citation type="submission" date="2024-05" db="EMBL/GenBank/DDBJ databases">
        <authorList>
            <person name="Sun Q."/>
            <person name="Zhou Y."/>
        </authorList>
    </citation>
    <scope>NUCLEOTIDE SEQUENCE</scope>
    <source>
        <strain evidence="1">CGMCC 1.15644</strain>
    </source>
</reference>
<reference evidence="1" key="1">
    <citation type="journal article" date="2014" name="Int. J. Syst. Evol. Microbiol.">
        <title>Complete genome of a new Firmicutes species belonging to the dominant human colonic microbiota ('Ruminococcus bicirculans') reveals two chromosomes and a selective capacity to utilize plant glucans.</title>
        <authorList>
            <consortium name="NISC Comparative Sequencing Program"/>
            <person name="Wegmann U."/>
            <person name="Louis P."/>
            <person name="Goesmann A."/>
            <person name="Henrissat B."/>
            <person name="Duncan S.H."/>
            <person name="Flint H.J."/>
        </authorList>
    </citation>
    <scope>NUCLEOTIDE SEQUENCE</scope>
    <source>
        <strain evidence="1">CGMCC 1.15644</strain>
    </source>
</reference>
<dbReference type="Proteomes" id="UP000622648">
    <property type="component" value="Unassembled WGS sequence"/>
</dbReference>
<sequence length="179" mass="20574">MKGVVISICLLLGFVNISSSQQLNVYDESAPVSIISLKQKTDIRISILKRFDKYIKSEALFKMPKNNMVLISVAIFVDSLGNIKNVFFSGNVLRDKSTIIIVNDNLIYDLKKMPVDDPIYRNKILIFPILFKRPQDDKISNLNEFLKDFSSLWPVINTDSKHEMVLLQPFINDFFDPIN</sequence>
<evidence type="ECO:0000313" key="4">
    <source>
        <dbReference type="Proteomes" id="UP000622648"/>
    </source>
</evidence>
<protein>
    <submittedName>
        <fullName evidence="2">Uncharacterized protein</fullName>
    </submittedName>
</protein>
<reference evidence="4" key="2">
    <citation type="journal article" date="2019" name="Int. J. Syst. Evol. Microbiol.">
        <title>The Global Catalogue of Microorganisms (GCM) 10K type strain sequencing project: providing services to taxonomists for standard genome sequencing and annotation.</title>
        <authorList>
            <consortium name="The Broad Institute Genomics Platform"/>
            <consortium name="The Broad Institute Genome Sequencing Center for Infectious Disease"/>
            <person name="Wu L."/>
            <person name="Ma J."/>
        </authorList>
    </citation>
    <scope>NUCLEOTIDE SEQUENCE [LARGE SCALE GENOMIC DNA]</scope>
    <source>
        <strain evidence="4">CGMCC 1.15644</strain>
    </source>
</reference>
<dbReference type="RefSeq" id="WP_132536534.1">
    <property type="nucleotide sequence ID" value="NZ_BMJO01000015.1"/>
</dbReference>
<keyword evidence="4" id="KW-1185">Reference proteome</keyword>
<organism evidence="2 3">
    <name type="scientific">Pedobacter psychrotolerans</name>
    <dbReference type="NCBI Taxonomy" id="1843235"/>
    <lineage>
        <taxon>Bacteria</taxon>
        <taxon>Pseudomonadati</taxon>
        <taxon>Bacteroidota</taxon>
        <taxon>Sphingobacteriia</taxon>
        <taxon>Sphingobacteriales</taxon>
        <taxon>Sphingobacteriaceae</taxon>
        <taxon>Pedobacter</taxon>
    </lineage>
</organism>
<reference evidence="2 3" key="3">
    <citation type="submission" date="2019-03" db="EMBL/GenBank/DDBJ databases">
        <title>Genomic Encyclopedia of Type Strains, Phase IV (KMG-IV): sequencing the most valuable type-strain genomes for metagenomic binning, comparative biology and taxonomic classification.</title>
        <authorList>
            <person name="Goeker M."/>
        </authorList>
    </citation>
    <scope>NUCLEOTIDE SEQUENCE [LARGE SCALE GENOMIC DNA]</scope>
    <source>
        <strain evidence="2 3">DSM 103236</strain>
    </source>
</reference>
<comment type="caution">
    <text evidence="2">The sequence shown here is derived from an EMBL/GenBank/DDBJ whole genome shotgun (WGS) entry which is preliminary data.</text>
</comment>
<dbReference type="EMBL" id="SLWO01000016">
    <property type="protein sequence ID" value="TCO17539.1"/>
    <property type="molecule type" value="Genomic_DNA"/>
</dbReference>
<accession>A0A4R2H097</accession>
<dbReference type="Proteomes" id="UP000295684">
    <property type="component" value="Unassembled WGS sequence"/>
</dbReference>
<dbReference type="AlphaFoldDB" id="A0A4R2H097"/>